<evidence type="ECO:0000313" key="2">
    <source>
        <dbReference type="Proteomes" id="UP000823632"/>
    </source>
</evidence>
<gene>
    <name evidence="1" type="ORF">IAC76_03160</name>
</gene>
<dbReference type="EMBL" id="JADIND010000068">
    <property type="protein sequence ID" value="MBO8430363.1"/>
    <property type="molecule type" value="Genomic_DNA"/>
</dbReference>
<evidence type="ECO:0000313" key="1">
    <source>
        <dbReference type="EMBL" id="MBO8430363.1"/>
    </source>
</evidence>
<organism evidence="1 2">
    <name type="scientific">Candidatus Scatousia excrementipullorum</name>
    <dbReference type="NCBI Taxonomy" id="2840936"/>
    <lineage>
        <taxon>Bacteria</taxon>
        <taxon>Candidatus Scatousia</taxon>
    </lineage>
</organism>
<accession>A0A9D9DPF0</accession>
<proteinExistence type="predicted"/>
<protein>
    <submittedName>
        <fullName evidence="1">Uncharacterized protein</fullName>
    </submittedName>
</protein>
<reference evidence="1" key="1">
    <citation type="submission" date="2020-10" db="EMBL/GenBank/DDBJ databases">
        <authorList>
            <person name="Gilroy R."/>
        </authorList>
    </citation>
    <scope>NUCLEOTIDE SEQUENCE</scope>
    <source>
        <strain evidence="1">10192</strain>
    </source>
</reference>
<reference evidence="1" key="2">
    <citation type="journal article" date="2021" name="PeerJ">
        <title>Extensive microbial diversity within the chicken gut microbiome revealed by metagenomics and culture.</title>
        <authorList>
            <person name="Gilroy R."/>
            <person name="Ravi A."/>
            <person name="Getino M."/>
            <person name="Pursley I."/>
            <person name="Horton D.L."/>
            <person name="Alikhan N.F."/>
            <person name="Baker D."/>
            <person name="Gharbi K."/>
            <person name="Hall N."/>
            <person name="Watson M."/>
            <person name="Adriaenssens E.M."/>
            <person name="Foster-Nyarko E."/>
            <person name="Jarju S."/>
            <person name="Secka A."/>
            <person name="Antonio M."/>
            <person name="Oren A."/>
            <person name="Chaudhuri R.R."/>
            <person name="La Ragione R."/>
            <person name="Hildebrand F."/>
            <person name="Pallen M.J."/>
        </authorList>
    </citation>
    <scope>NUCLEOTIDE SEQUENCE</scope>
    <source>
        <strain evidence="1">10192</strain>
    </source>
</reference>
<dbReference type="AlphaFoldDB" id="A0A9D9DPF0"/>
<comment type="caution">
    <text evidence="1">The sequence shown here is derived from an EMBL/GenBank/DDBJ whole genome shotgun (WGS) entry which is preliminary data.</text>
</comment>
<dbReference type="Proteomes" id="UP000823632">
    <property type="component" value="Unassembled WGS sequence"/>
</dbReference>
<name>A0A9D9DPF0_9BACT</name>
<sequence>MDGCLKGNFDDADIYSQGRRHACTRLIEFDGWEMKDDYPWFQAKQPEEDD</sequence>